<evidence type="ECO:0000256" key="6">
    <source>
        <dbReference type="ARBA" id="ARBA00047806"/>
    </source>
</evidence>
<dbReference type="GO" id="GO:0034599">
    <property type="term" value="P:cellular response to oxidative stress"/>
    <property type="evidence" value="ECO:0007669"/>
    <property type="project" value="TreeGrafter"/>
</dbReference>
<dbReference type="PANTHER" id="PTHR42799">
    <property type="entry name" value="MITOCHONDRIAL PEPTIDE METHIONINE SULFOXIDE REDUCTASE"/>
    <property type="match status" value="1"/>
</dbReference>
<evidence type="ECO:0000256" key="1">
    <source>
        <dbReference type="ARBA" id="ARBA00005591"/>
    </source>
</evidence>
<comment type="similarity">
    <text evidence="1">Belongs to the MsrA Met sulfoxide reductase family.</text>
</comment>
<dbReference type="InterPro" id="IPR050162">
    <property type="entry name" value="MsrA_MetSO_reductase"/>
</dbReference>
<dbReference type="GO" id="GO:0008113">
    <property type="term" value="F:peptide-methionine (S)-S-oxide reductase activity"/>
    <property type="evidence" value="ECO:0007669"/>
    <property type="project" value="UniProtKB-EC"/>
</dbReference>
<proteinExistence type="inferred from homology"/>
<evidence type="ECO:0000256" key="7">
    <source>
        <dbReference type="ARBA" id="ARBA00048782"/>
    </source>
</evidence>
<feature type="non-terminal residue" evidence="9">
    <location>
        <position position="1"/>
    </location>
</feature>
<dbReference type="EC" id="1.8.4.11" evidence="2"/>
<name>A0A0H5RRX9_9EUKA</name>
<dbReference type="SUPFAM" id="SSF55068">
    <property type="entry name" value="Peptide methionine sulfoxide reductase"/>
    <property type="match status" value="1"/>
</dbReference>
<dbReference type="NCBIfam" id="TIGR00401">
    <property type="entry name" value="msrA"/>
    <property type="match status" value="1"/>
</dbReference>
<organism evidence="9">
    <name type="scientific">Spongospora subterranea</name>
    <dbReference type="NCBI Taxonomy" id="70186"/>
    <lineage>
        <taxon>Eukaryota</taxon>
        <taxon>Sar</taxon>
        <taxon>Rhizaria</taxon>
        <taxon>Endomyxa</taxon>
        <taxon>Phytomyxea</taxon>
        <taxon>Plasmodiophorida</taxon>
        <taxon>Plasmodiophoridae</taxon>
        <taxon>Spongospora</taxon>
    </lineage>
</organism>
<dbReference type="Pfam" id="PF01625">
    <property type="entry name" value="PMSR"/>
    <property type="match status" value="1"/>
</dbReference>
<dbReference type="InterPro" id="IPR036509">
    <property type="entry name" value="Met_Sox_Rdtase_MsrA_sf"/>
</dbReference>
<evidence type="ECO:0000256" key="2">
    <source>
        <dbReference type="ARBA" id="ARBA00012502"/>
    </source>
</evidence>
<dbReference type="PANTHER" id="PTHR42799:SF2">
    <property type="entry name" value="MITOCHONDRIAL PEPTIDE METHIONINE SULFOXIDE REDUCTASE"/>
    <property type="match status" value="1"/>
</dbReference>
<evidence type="ECO:0000256" key="3">
    <source>
        <dbReference type="ARBA" id="ARBA00023002"/>
    </source>
</evidence>
<sequence length="268" mass="29604">LTPIIARIGPFFCRRISSSSILMGDVASKSGGGLKHFVLGTPLSYETISKSNPNAKRAVMATGCFWGSEKTFWRLPKGIISTSVGYCGGKSSDPPSYEFVCSGTTGHAEAVQVVYDPNQVSYVDLLRAFWESHDPTQGDGQGGDRGTQYRSAIYYTDDDQRKLAKSSKSAYQNALKAAGKMADITTQIDKLDKFFIAEDYHQQYLAKPGNRQYCSAQPQSISLPDYSQWAPADISPIHHPTLSQRFWQEHGPKPHCVINSPNTPIKWL</sequence>
<dbReference type="AlphaFoldDB" id="A0A0H5RRX9"/>
<feature type="non-terminal residue" evidence="9">
    <location>
        <position position="268"/>
    </location>
</feature>
<accession>A0A0H5RRX9</accession>
<dbReference type="HAMAP" id="MF_01401">
    <property type="entry name" value="MsrA"/>
    <property type="match status" value="1"/>
</dbReference>
<comment type="catalytic activity">
    <reaction evidence="7">
        <text>[thioredoxin]-disulfide + L-methionine + H2O = L-methionine (S)-S-oxide + [thioredoxin]-dithiol</text>
        <dbReference type="Rhea" id="RHEA:19993"/>
        <dbReference type="Rhea" id="RHEA-COMP:10698"/>
        <dbReference type="Rhea" id="RHEA-COMP:10700"/>
        <dbReference type="ChEBI" id="CHEBI:15377"/>
        <dbReference type="ChEBI" id="CHEBI:29950"/>
        <dbReference type="ChEBI" id="CHEBI:50058"/>
        <dbReference type="ChEBI" id="CHEBI:57844"/>
        <dbReference type="ChEBI" id="CHEBI:58772"/>
        <dbReference type="EC" id="1.8.4.11"/>
    </reaction>
</comment>
<evidence type="ECO:0000259" key="8">
    <source>
        <dbReference type="Pfam" id="PF01625"/>
    </source>
</evidence>
<dbReference type="EMBL" id="HACM01011037">
    <property type="protein sequence ID" value="CRZ11479.1"/>
    <property type="molecule type" value="Transcribed_RNA"/>
</dbReference>
<comment type="catalytic activity">
    <reaction evidence="6">
        <text>L-methionyl-[protein] + [thioredoxin]-disulfide + H2O = L-methionyl-(S)-S-oxide-[protein] + [thioredoxin]-dithiol</text>
        <dbReference type="Rhea" id="RHEA:14217"/>
        <dbReference type="Rhea" id="RHEA-COMP:10698"/>
        <dbReference type="Rhea" id="RHEA-COMP:10700"/>
        <dbReference type="Rhea" id="RHEA-COMP:12313"/>
        <dbReference type="Rhea" id="RHEA-COMP:12315"/>
        <dbReference type="ChEBI" id="CHEBI:15377"/>
        <dbReference type="ChEBI" id="CHEBI:16044"/>
        <dbReference type="ChEBI" id="CHEBI:29950"/>
        <dbReference type="ChEBI" id="CHEBI:44120"/>
        <dbReference type="ChEBI" id="CHEBI:50058"/>
        <dbReference type="EC" id="1.8.4.11"/>
    </reaction>
</comment>
<keyword evidence="3" id="KW-0560">Oxidoreductase</keyword>
<dbReference type="Gene3D" id="3.30.1060.10">
    <property type="entry name" value="Peptide methionine sulphoxide reductase MsrA"/>
    <property type="match status" value="1"/>
</dbReference>
<protein>
    <recommendedName>
        <fullName evidence="2">peptide-methionine (S)-S-oxide reductase</fullName>
        <ecNumber evidence="2">1.8.4.11</ecNumber>
    </recommendedName>
    <alternativeName>
        <fullName evidence="5">Peptide-methionine (S)-S-oxide reductase</fullName>
    </alternativeName>
    <alternativeName>
        <fullName evidence="4">Protein-methionine-S-oxide reductase</fullName>
    </alternativeName>
</protein>
<feature type="domain" description="Peptide methionine sulphoxide reductase MsrA" evidence="8">
    <location>
        <begin position="58"/>
        <end position="214"/>
    </location>
</feature>
<evidence type="ECO:0000256" key="4">
    <source>
        <dbReference type="ARBA" id="ARBA00030273"/>
    </source>
</evidence>
<dbReference type="GO" id="GO:0005737">
    <property type="term" value="C:cytoplasm"/>
    <property type="evidence" value="ECO:0007669"/>
    <property type="project" value="TreeGrafter"/>
</dbReference>
<evidence type="ECO:0000313" key="9">
    <source>
        <dbReference type="EMBL" id="CRZ11479.1"/>
    </source>
</evidence>
<evidence type="ECO:0000256" key="5">
    <source>
        <dbReference type="ARBA" id="ARBA00030643"/>
    </source>
</evidence>
<dbReference type="InterPro" id="IPR002569">
    <property type="entry name" value="Met_Sox_Rdtase_MsrA_dom"/>
</dbReference>
<reference evidence="9" key="1">
    <citation type="submission" date="2015-04" db="EMBL/GenBank/DDBJ databases">
        <title>The genome sequence of the plant pathogenic Rhizarian Plasmodiophora brassicae reveals insights in its biotrophic life cycle and the origin of chitin synthesis.</title>
        <authorList>
            <person name="Schwelm A."/>
            <person name="Fogelqvist J."/>
            <person name="Knaust A."/>
            <person name="Julke S."/>
            <person name="Lilja T."/>
            <person name="Dhandapani V."/>
            <person name="Bonilla-Rosso G."/>
            <person name="Karlsson M."/>
            <person name="Shevchenko A."/>
            <person name="Choi S.R."/>
            <person name="Kim H.G."/>
            <person name="Park J.Y."/>
            <person name="Lim Y.P."/>
            <person name="Ludwig-Muller J."/>
            <person name="Dixelius C."/>
        </authorList>
    </citation>
    <scope>NUCLEOTIDE SEQUENCE</scope>
    <source>
        <tissue evidence="9">Potato root galls</tissue>
    </source>
</reference>